<protein>
    <recommendedName>
        <fullName evidence="2">DUF6311 domain-containing protein</fullName>
    </recommendedName>
</protein>
<evidence type="ECO:0000313" key="3">
    <source>
        <dbReference type="EMBL" id="WED66661.1"/>
    </source>
</evidence>
<dbReference type="EMBL" id="CP119075">
    <property type="protein sequence ID" value="WED66661.1"/>
    <property type="molecule type" value="Genomic_DNA"/>
</dbReference>
<feature type="transmembrane region" description="Helical" evidence="1">
    <location>
        <begin position="379"/>
        <end position="402"/>
    </location>
</feature>
<evidence type="ECO:0000259" key="2">
    <source>
        <dbReference type="Pfam" id="PF19830"/>
    </source>
</evidence>
<evidence type="ECO:0000313" key="4">
    <source>
        <dbReference type="Proteomes" id="UP001218638"/>
    </source>
</evidence>
<reference evidence="3" key="1">
    <citation type="submission" date="2023-03" db="EMBL/GenBank/DDBJ databases">
        <title>Lomoglobus Profundus gen. nov., sp. nov., a novel member of the phylum Verrucomicrobia, isolated from deep-marine sediment of South China Sea.</title>
        <authorList>
            <person name="Ahmad T."/>
            <person name="Ishaq S.E."/>
            <person name="Wang F."/>
        </authorList>
    </citation>
    <scope>NUCLEOTIDE SEQUENCE</scope>
    <source>
        <strain evidence="3">LMO-M01</strain>
    </source>
</reference>
<keyword evidence="4" id="KW-1185">Reference proteome</keyword>
<keyword evidence="1" id="KW-1133">Transmembrane helix</keyword>
<dbReference type="InterPro" id="IPR046278">
    <property type="entry name" value="DUF6311"/>
</dbReference>
<organism evidence="3 4">
    <name type="scientific">Synoicihabitans lomoniglobus</name>
    <dbReference type="NCBI Taxonomy" id="2909285"/>
    <lineage>
        <taxon>Bacteria</taxon>
        <taxon>Pseudomonadati</taxon>
        <taxon>Verrucomicrobiota</taxon>
        <taxon>Opitutia</taxon>
        <taxon>Opitutales</taxon>
        <taxon>Opitutaceae</taxon>
        <taxon>Synoicihabitans</taxon>
    </lineage>
</organism>
<dbReference type="Pfam" id="PF19830">
    <property type="entry name" value="DUF6311"/>
    <property type="match status" value="1"/>
</dbReference>
<feature type="transmembrane region" description="Helical" evidence="1">
    <location>
        <begin position="196"/>
        <end position="218"/>
    </location>
</feature>
<feature type="domain" description="DUF6311" evidence="2">
    <location>
        <begin position="108"/>
        <end position="416"/>
    </location>
</feature>
<keyword evidence="1" id="KW-0812">Transmembrane</keyword>
<dbReference type="KEGG" id="slom:PXH66_07330"/>
<feature type="transmembrane region" description="Helical" evidence="1">
    <location>
        <begin position="310"/>
        <end position="327"/>
    </location>
</feature>
<feature type="transmembrane region" description="Helical" evidence="1">
    <location>
        <begin position="133"/>
        <end position="152"/>
    </location>
</feature>
<keyword evidence="1" id="KW-0472">Membrane</keyword>
<dbReference type="AlphaFoldDB" id="A0AAF0I7D2"/>
<feature type="transmembrane region" description="Helical" evidence="1">
    <location>
        <begin position="238"/>
        <end position="261"/>
    </location>
</feature>
<gene>
    <name evidence="3" type="ORF">PXH66_07330</name>
</gene>
<feature type="transmembrane region" description="Helical" evidence="1">
    <location>
        <begin position="339"/>
        <end position="359"/>
    </location>
</feature>
<proteinExistence type="predicted"/>
<dbReference type="RefSeq" id="WP_330928822.1">
    <property type="nucleotide sequence ID" value="NZ_CP119075.1"/>
</dbReference>
<name>A0AAF0I7D2_9BACT</name>
<feature type="transmembrane region" description="Helical" evidence="1">
    <location>
        <begin position="108"/>
        <end position="126"/>
    </location>
</feature>
<evidence type="ECO:0000256" key="1">
    <source>
        <dbReference type="SAM" id="Phobius"/>
    </source>
</evidence>
<dbReference type="Proteomes" id="UP001218638">
    <property type="component" value="Chromosome"/>
</dbReference>
<sequence>MPKSPPHRPSSLALWTAAWLFAGVVQLTHSIWGSGFAALPGGLGDSRFNLLVLEHGYLSLLGHYDWLSPGQFFPTTHTLGWSDTHLGTLPIYVPLRAMGLSPERAMQGWFIICAALNMLTGARLLRQLRVPQWWIAPLAFLAFASAPMAWFASNHPQLLPLFPALWALGDGVAFLKEKRIWRLASLLGALGWQFAAVPYLAFFSTLLGILLMTGFACFHGRTWWRNVAVSPSQVSRPHLMTACVIAGIGMAAGALNLWVYLGAVKQGVGRPMQELIELAPRLSSWFSASSSQIAYTWAWPGQNGASGEHVLFGGFTGWVLSIIALGLGLRRNASAPRRVAALFAASGLIAVGFFTSWPGGGSLWLSAAHAVESLRAFRAAGRIAVLIYAFFAIASGLILVTWWQEKHRALAVAMAVLMGLEGLSMGQPRYQIADALARRDALISAWEVAGDRAVMIFAPGFTNQHAPEQNLDAWAAALHKHAFTMNGYTGGAPETHLPFIWSPTEANARQLISRLHLPENEIAVVTSFPAETAQAVGYTFYQHRALQHLEGFDLQPYNWSLFTPLERFVFDDVVYYQFTPPAELKFRLPDGGFEIEFLTGLRPGSYSNGGESDGYTLQWEVIAPSGEPLDSGTELIAPRSNPDQAGLQPRLLHLPAGVGRELILTLGPGPSGYNSWDWALIGRLQIKR</sequence>
<accession>A0AAF0I7D2</accession>